<evidence type="ECO:0000256" key="1">
    <source>
        <dbReference type="SAM" id="Coils"/>
    </source>
</evidence>
<gene>
    <name evidence="2" type="ORF">I6I88_08870</name>
</gene>
<dbReference type="Proteomes" id="UP000596202">
    <property type="component" value="Chromosome"/>
</dbReference>
<proteinExistence type="predicted"/>
<feature type="coiled-coil region" evidence="1">
    <location>
        <begin position="17"/>
        <end position="49"/>
    </location>
</feature>
<dbReference type="AlphaFoldDB" id="A0A9Q7EBX5"/>
<evidence type="ECO:0000313" key="3">
    <source>
        <dbReference type="Proteomes" id="UP000596202"/>
    </source>
</evidence>
<reference evidence="2 3" key="1">
    <citation type="submission" date="2021-01" db="EMBL/GenBank/DDBJ databases">
        <title>FDA dAtabase for Regulatory Grade micrObial Sequences (FDA-ARGOS): Supporting development and validation of Infectious Disease Dx tests.</title>
        <authorList>
            <person name="Sproer C."/>
            <person name="Gronow S."/>
            <person name="Severitt S."/>
            <person name="Schroder I."/>
            <person name="Tallon L."/>
            <person name="Sadzewicz L."/>
            <person name="Zhao X."/>
            <person name="Boylan J."/>
            <person name="Ott S."/>
            <person name="Bowen H."/>
            <person name="Vavikolanu K."/>
            <person name="Mehta A."/>
            <person name="Aluvathingal J."/>
            <person name="Nadendla S."/>
            <person name="Lowell S."/>
            <person name="Myers T."/>
            <person name="Yan Y."/>
            <person name="Sichtig H."/>
        </authorList>
    </citation>
    <scope>NUCLEOTIDE SEQUENCE [LARGE SCALE GENOMIC DNA]</scope>
    <source>
        <strain evidence="2 3">FDAARGOS_1131</strain>
    </source>
</reference>
<organism evidence="2 3">
    <name type="scientific">Myroides odoratus</name>
    <name type="common">Flavobacterium odoratum</name>
    <dbReference type="NCBI Taxonomy" id="256"/>
    <lineage>
        <taxon>Bacteria</taxon>
        <taxon>Pseudomonadati</taxon>
        <taxon>Bacteroidota</taxon>
        <taxon>Flavobacteriia</taxon>
        <taxon>Flavobacteriales</taxon>
        <taxon>Flavobacteriaceae</taxon>
        <taxon>Myroides</taxon>
    </lineage>
</organism>
<protein>
    <submittedName>
        <fullName evidence="2">Uncharacterized protein</fullName>
    </submittedName>
</protein>
<keyword evidence="1" id="KW-0175">Coiled coil</keyword>
<dbReference type="EMBL" id="CP068108">
    <property type="protein sequence ID" value="QQU01834.1"/>
    <property type="molecule type" value="Genomic_DNA"/>
</dbReference>
<dbReference type="RefSeq" id="WP_002985001.1">
    <property type="nucleotide sequence ID" value="NZ_CP068108.1"/>
</dbReference>
<accession>A0A9Q7EBX5</accession>
<name>A0A9Q7EBX5_MYROD</name>
<dbReference type="GeneID" id="93527766"/>
<sequence length="429" mass="51067">MTKNIAFLLLSLSLFTCREQQTSSDQIELELKEEKNKELKKEKIHWQDLPQYVASEDSLFREVMKGRETKYQEAMERIEYAGLNEPPAYGYEESEYRLSDLNLLNELYYEGLKNHGFQFPDELTFSQGIQEVFGVNIYEDQSNNPRVTVIGDFLIFSPKLHTNDLYEKVPFIRFSYPNFIFNLKNRYYIDGIKTILEKKDDFGESYYIYIISNLDISSNNYIFHKSKAALNYIYFSSFSTLLVEYANYENFPLDYENLYQRIQTKYMEEYKKMSELSREGWDYRMYDRLFFSRGFDGKLIVKKKMLAAAVELAKEDEAYIRVPLNYYFIQMTTKYIPNEYAADYSEVHNYLTEREPFYTPEERAMIWVYTSLLELHLPPSETKISPYTFIGIALNYPELYEVAKAHDFFGEDMSEVIEQIDRMTINSPL</sequence>
<dbReference type="OrthoDB" id="7054664at2"/>
<evidence type="ECO:0000313" key="2">
    <source>
        <dbReference type="EMBL" id="QQU01834.1"/>
    </source>
</evidence>